<gene>
    <name evidence="1" type="ORF">F2Q68_00045488</name>
</gene>
<proteinExistence type="predicted"/>
<evidence type="ECO:0000313" key="1">
    <source>
        <dbReference type="EMBL" id="KAF2606428.1"/>
    </source>
</evidence>
<evidence type="ECO:0000313" key="2">
    <source>
        <dbReference type="Proteomes" id="UP000712281"/>
    </source>
</evidence>
<reference evidence="1" key="1">
    <citation type="submission" date="2019-12" db="EMBL/GenBank/DDBJ databases">
        <title>Genome sequencing and annotation of Brassica cretica.</title>
        <authorList>
            <person name="Studholme D.J."/>
            <person name="Sarris P.F."/>
        </authorList>
    </citation>
    <scope>NUCLEOTIDE SEQUENCE</scope>
    <source>
        <strain evidence="1">PFS-001/15</strain>
        <tissue evidence="1">Leaf</tissue>
    </source>
</reference>
<organism evidence="1 2">
    <name type="scientific">Brassica cretica</name>
    <name type="common">Mustard</name>
    <dbReference type="NCBI Taxonomy" id="69181"/>
    <lineage>
        <taxon>Eukaryota</taxon>
        <taxon>Viridiplantae</taxon>
        <taxon>Streptophyta</taxon>
        <taxon>Embryophyta</taxon>
        <taxon>Tracheophyta</taxon>
        <taxon>Spermatophyta</taxon>
        <taxon>Magnoliopsida</taxon>
        <taxon>eudicotyledons</taxon>
        <taxon>Gunneridae</taxon>
        <taxon>Pentapetalae</taxon>
        <taxon>rosids</taxon>
        <taxon>malvids</taxon>
        <taxon>Brassicales</taxon>
        <taxon>Brassicaceae</taxon>
        <taxon>Brassiceae</taxon>
        <taxon>Brassica</taxon>
    </lineage>
</organism>
<dbReference type="AlphaFoldDB" id="A0A8S9LLN2"/>
<protein>
    <submittedName>
        <fullName evidence="1">Uncharacterized protein</fullName>
    </submittedName>
</protein>
<dbReference type="EMBL" id="QGKW02000276">
    <property type="protein sequence ID" value="KAF2606428.1"/>
    <property type="molecule type" value="Genomic_DNA"/>
</dbReference>
<comment type="caution">
    <text evidence="1">The sequence shown here is derived from an EMBL/GenBank/DDBJ whole genome shotgun (WGS) entry which is preliminary data.</text>
</comment>
<sequence length="138" mass="15454">MASKSGLHVIKYRESLRFVGQRPPPAELRDGSQPLPSVPAWSHFGFTFVPTKEKKSILVSHIAAAVPNPSSPTRTTGLALHRRDLPLLQHELTLVLVDKIWSRRLSNSICHELLLLVTCLLRRLSPSWNLTSMPSFTV</sequence>
<accession>A0A8S9LLN2</accession>
<dbReference type="Proteomes" id="UP000712281">
    <property type="component" value="Unassembled WGS sequence"/>
</dbReference>
<name>A0A8S9LLN2_BRACR</name>